<feature type="transmembrane region" description="Helical" evidence="1">
    <location>
        <begin position="31"/>
        <end position="54"/>
    </location>
</feature>
<dbReference type="InterPro" id="IPR011990">
    <property type="entry name" value="TPR-like_helical_dom_sf"/>
</dbReference>
<organism evidence="2 3">
    <name type="scientific">Rhizobium leguminosarum bv. viciae</name>
    <dbReference type="NCBI Taxonomy" id="387"/>
    <lineage>
        <taxon>Bacteria</taxon>
        <taxon>Pseudomonadati</taxon>
        <taxon>Pseudomonadota</taxon>
        <taxon>Alphaproteobacteria</taxon>
        <taxon>Hyphomicrobiales</taxon>
        <taxon>Rhizobiaceae</taxon>
        <taxon>Rhizobium/Agrobacterium group</taxon>
        <taxon>Rhizobium</taxon>
    </lineage>
</organism>
<dbReference type="Pfam" id="PF13289">
    <property type="entry name" value="SIR2_2"/>
    <property type="match status" value="1"/>
</dbReference>
<dbReference type="EMBL" id="WIEZ01000018">
    <property type="protein sequence ID" value="NKM48793.1"/>
    <property type="molecule type" value="Genomic_DNA"/>
</dbReference>
<evidence type="ECO:0008006" key="4">
    <source>
        <dbReference type="Google" id="ProtNLM"/>
    </source>
</evidence>
<name>A0A8I2KHT0_RHILV</name>
<dbReference type="Gene3D" id="1.25.40.10">
    <property type="entry name" value="Tetratricopeptide repeat domain"/>
    <property type="match status" value="1"/>
</dbReference>
<dbReference type="AlphaFoldDB" id="A0A8I2KHT0"/>
<dbReference type="SUPFAM" id="SSF48452">
    <property type="entry name" value="TPR-like"/>
    <property type="match status" value="1"/>
</dbReference>
<dbReference type="PANTHER" id="PTHR26312:SF87">
    <property type="entry name" value="TETRATRICOPEPTIDE REPEAT PROTEIN 5"/>
    <property type="match status" value="1"/>
</dbReference>
<sequence>MHDVPLAEQDLKTFSMTLVDRVRRDKQQFSFFLGAGCSVSSGVLPASTLVLQWIGELKREKEQTSINAAQWFSKTNPKFVAAEAGSHFSEVIALRYPQIAQRKLEVQRIISRKDPAFGYVTLAGLMSGGDTAHYFNVALTTNFDDLIYDALHLFYQNKPLVISHDDLIQHAIPLATRSLVLKLHGDAFLDPKATREETEKLSEKATTNLGSILANRGLIFCGYSGGDKSISSALRTISHENQHHLSGGVYWINKDLPSNREFHDWLIERRAIWVKHSNFDLLMASLQQAFMQERPTERRFKNVMQNYEQSRAAVYRKFGASPSASGRSGDWFDSFVKEARTLEKDRVRLFSLMEKAIARWPNDAGLLGYCAQIKKRHGEIGDADRLFKLALSIQPDSVSNLCHYASFILDKKHGYESAEEAIDASEALLRSAWRSDPYDAFALGSLASFLWTRRKNAGEAKSFYHLALQADASNPETLASYANFLWRSSEGSIEEASQFYEMAFDLNPSSFRLLANFAQLLFLNGDGGRARDYAVTAMRKSSSKPLTLEALFYLFAHDRPEKQNSYLLEIRKLIDAGVRSPDWDLTPTVMFAFEAGHRHRLFLKELSSVITTNKNVEELNEFTIWAKTKCAGPG</sequence>
<keyword evidence="1" id="KW-0472">Membrane</keyword>
<dbReference type="PANTHER" id="PTHR26312">
    <property type="entry name" value="TETRATRICOPEPTIDE REPEAT PROTEIN 5"/>
    <property type="match status" value="1"/>
</dbReference>
<comment type="caution">
    <text evidence="2">The sequence shown here is derived from an EMBL/GenBank/DDBJ whole genome shotgun (WGS) entry which is preliminary data.</text>
</comment>
<evidence type="ECO:0000313" key="3">
    <source>
        <dbReference type="Proteomes" id="UP000662259"/>
    </source>
</evidence>
<dbReference type="Proteomes" id="UP000662259">
    <property type="component" value="Unassembled WGS sequence"/>
</dbReference>
<evidence type="ECO:0000313" key="2">
    <source>
        <dbReference type="EMBL" id="NKM48793.1"/>
    </source>
</evidence>
<accession>A0A8I2KHT0</accession>
<gene>
    <name evidence="2" type="ORF">GFL91_28350</name>
</gene>
<keyword evidence="1" id="KW-0812">Transmembrane</keyword>
<keyword evidence="1" id="KW-1133">Transmembrane helix</keyword>
<dbReference type="RefSeq" id="WP_130804295.1">
    <property type="nucleotide sequence ID" value="NZ_WIEZ01000018.1"/>
</dbReference>
<dbReference type="SUPFAM" id="SSF52467">
    <property type="entry name" value="DHS-like NAD/FAD-binding domain"/>
    <property type="match status" value="1"/>
</dbReference>
<proteinExistence type="predicted"/>
<dbReference type="InterPro" id="IPR029035">
    <property type="entry name" value="DHS-like_NAD/FAD-binding_dom"/>
</dbReference>
<reference evidence="2" key="1">
    <citation type="submission" date="2019-10" db="EMBL/GenBank/DDBJ databases">
        <title>Rhizobium leguminosarum symbiovar viciae collection.</title>
        <authorList>
            <person name="Boivin S."/>
            <person name="Lepetit M."/>
        </authorList>
    </citation>
    <scope>NUCLEOTIDE SEQUENCE</scope>
    <source>
        <strain evidence="2">L143</strain>
    </source>
</reference>
<protein>
    <recommendedName>
        <fullName evidence="4">SIR2-like domain-containing protein</fullName>
    </recommendedName>
</protein>
<evidence type="ECO:0000256" key="1">
    <source>
        <dbReference type="SAM" id="Phobius"/>
    </source>
</evidence>